<dbReference type="OrthoDB" id="3268468at2"/>
<dbReference type="InterPro" id="IPR021456">
    <property type="entry name" value="DUF3107"/>
</dbReference>
<gene>
    <name evidence="1" type="ORF">FHP29_17645</name>
</gene>
<dbReference type="EMBL" id="VDMP01000026">
    <property type="protein sequence ID" value="TNM37618.1"/>
    <property type="molecule type" value="Genomic_DNA"/>
</dbReference>
<dbReference type="Pfam" id="PF11305">
    <property type="entry name" value="DUF3107"/>
    <property type="match status" value="1"/>
</dbReference>
<evidence type="ECO:0000313" key="2">
    <source>
        <dbReference type="Proteomes" id="UP000313231"/>
    </source>
</evidence>
<accession>A0A5C4VP73</accession>
<proteinExistence type="predicted"/>
<dbReference type="RefSeq" id="WP_139624165.1">
    <property type="nucleotide sequence ID" value="NZ_VDMP01000026.1"/>
</dbReference>
<reference evidence="1 2" key="1">
    <citation type="journal article" date="2016" name="Int. J. Syst. Evol. Microbiol.">
        <title>Nocardioides albidus sp. nov., an actinobacterium isolated from garden soil.</title>
        <authorList>
            <person name="Singh H."/>
            <person name="Du J."/>
            <person name="Trinh H."/>
            <person name="Won K."/>
            <person name="Yang J.E."/>
            <person name="Yin C."/>
            <person name="Kook M."/>
            <person name="Yi T.H."/>
        </authorList>
    </citation>
    <scope>NUCLEOTIDE SEQUENCE [LARGE SCALE GENOMIC DNA]</scope>
    <source>
        <strain evidence="1 2">CCTCC AB 2015297</strain>
    </source>
</reference>
<sequence>MTVEVKIGVQNTARELVIETEETNEAVAKLVQDAIAAGDGVISLTDTKGKVTVVPTAKLAYVEIGRSTAGQVGFRS</sequence>
<dbReference type="Proteomes" id="UP000313231">
    <property type="component" value="Unassembled WGS sequence"/>
</dbReference>
<name>A0A5C4VP73_9ACTN</name>
<evidence type="ECO:0000313" key="1">
    <source>
        <dbReference type="EMBL" id="TNM37618.1"/>
    </source>
</evidence>
<organism evidence="1 2">
    <name type="scientific">Nocardioides albidus</name>
    <dbReference type="NCBI Taxonomy" id="1517589"/>
    <lineage>
        <taxon>Bacteria</taxon>
        <taxon>Bacillati</taxon>
        <taxon>Actinomycetota</taxon>
        <taxon>Actinomycetes</taxon>
        <taxon>Propionibacteriales</taxon>
        <taxon>Nocardioidaceae</taxon>
        <taxon>Nocardioides</taxon>
    </lineage>
</organism>
<dbReference type="AlphaFoldDB" id="A0A5C4VP73"/>
<protein>
    <submittedName>
        <fullName evidence="1">DUF3107 domain-containing protein</fullName>
    </submittedName>
</protein>
<comment type="caution">
    <text evidence="1">The sequence shown here is derived from an EMBL/GenBank/DDBJ whole genome shotgun (WGS) entry which is preliminary data.</text>
</comment>
<keyword evidence="2" id="KW-1185">Reference proteome</keyword>